<name>A0A1X7VWQ8_AMPQE</name>
<sequence>MGSELNEISSIAIIKKRLICNMHF</sequence>
<accession>A0A1X7VWQ8</accession>
<evidence type="ECO:0000313" key="1">
    <source>
        <dbReference type="EnsemblMetazoa" id="Aqu2.1.44295_001"/>
    </source>
</evidence>
<protein>
    <submittedName>
        <fullName evidence="1">Uncharacterized protein</fullName>
    </submittedName>
</protein>
<organism evidence="1">
    <name type="scientific">Amphimedon queenslandica</name>
    <name type="common">Sponge</name>
    <dbReference type="NCBI Taxonomy" id="400682"/>
    <lineage>
        <taxon>Eukaryota</taxon>
        <taxon>Metazoa</taxon>
        <taxon>Porifera</taxon>
        <taxon>Demospongiae</taxon>
        <taxon>Heteroscleromorpha</taxon>
        <taxon>Haplosclerida</taxon>
        <taxon>Niphatidae</taxon>
        <taxon>Amphimedon</taxon>
    </lineage>
</organism>
<dbReference type="EnsemblMetazoa" id="Aqu2.1.44295_001">
    <property type="protein sequence ID" value="Aqu2.1.44295_001"/>
    <property type="gene ID" value="Aqu2.1.44295"/>
</dbReference>
<reference evidence="1" key="1">
    <citation type="submission" date="2017-05" db="UniProtKB">
        <authorList>
            <consortium name="EnsemblMetazoa"/>
        </authorList>
    </citation>
    <scope>IDENTIFICATION</scope>
</reference>
<dbReference type="InParanoid" id="A0A1X7VWQ8"/>
<dbReference type="AlphaFoldDB" id="A0A1X7VWQ8"/>
<proteinExistence type="predicted"/>